<sequence length="172" mass="19068">MDMVRLLWAYGSLLLWRSGTELHAALACGVTRRDVEAARTILACGLRVNARCAHHNITPLELAVEMGEVELVEVLLGAGARGRYGWPARGCAIVRGVQSRDERIATLVIGSSTCMQKTMALCFAAEQEDGHFVRFLLARGTYPEFDALEYSDAHPAESYTTWVAFLRPLRTR</sequence>
<comment type="caution">
    <text evidence="3">The sequence shown here is derived from an EMBL/GenBank/DDBJ whole genome shotgun (WGS) entry which is preliminary data.</text>
</comment>
<dbReference type="Gene3D" id="1.25.40.20">
    <property type="entry name" value="Ankyrin repeat-containing domain"/>
    <property type="match status" value="1"/>
</dbReference>
<name>A0ABR4II97_9EURO</name>
<dbReference type="EMBL" id="JBFXLU010000399">
    <property type="protein sequence ID" value="KAL2827460.1"/>
    <property type="molecule type" value="Genomic_DNA"/>
</dbReference>
<evidence type="ECO:0000313" key="4">
    <source>
        <dbReference type="Proteomes" id="UP001610446"/>
    </source>
</evidence>
<dbReference type="Proteomes" id="UP001610446">
    <property type="component" value="Unassembled WGS sequence"/>
</dbReference>
<accession>A0ABR4II97</accession>
<dbReference type="SUPFAM" id="SSF48403">
    <property type="entry name" value="Ankyrin repeat"/>
    <property type="match status" value="1"/>
</dbReference>
<organism evidence="3 4">
    <name type="scientific">Aspergillus pseudoustus</name>
    <dbReference type="NCBI Taxonomy" id="1810923"/>
    <lineage>
        <taxon>Eukaryota</taxon>
        <taxon>Fungi</taxon>
        <taxon>Dikarya</taxon>
        <taxon>Ascomycota</taxon>
        <taxon>Pezizomycotina</taxon>
        <taxon>Eurotiomycetes</taxon>
        <taxon>Eurotiomycetidae</taxon>
        <taxon>Eurotiales</taxon>
        <taxon>Aspergillaceae</taxon>
        <taxon>Aspergillus</taxon>
        <taxon>Aspergillus subgen. Nidulantes</taxon>
    </lineage>
</organism>
<reference evidence="3 4" key="1">
    <citation type="submission" date="2024-07" db="EMBL/GenBank/DDBJ databases">
        <title>Section-level genome sequencing and comparative genomics of Aspergillus sections Usti and Cavernicolus.</title>
        <authorList>
            <consortium name="Lawrence Berkeley National Laboratory"/>
            <person name="Nybo J.L."/>
            <person name="Vesth T.C."/>
            <person name="Theobald S."/>
            <person name="Frisvad J.C."/>
            <person name="Larsen T.O."/>
            <person name="Kjaerboelling I."/>
            <person name="Rothschild-Mancinelli K."/>
            <person name="Lyhne E.K."/>
            <person name="Kogle M.E."/>
            <person name="Barry K."/>
            <person name="Clum A."/>
            <person name="Na H."/>
            <person name="Ledsgaard L."/>
            <person name="Lin J."/>
            <person name="Lipzen A."/>
            <person name="Kuo A."/>
            <person name="Riley R."/>
            <person name="Mondo S."/>
            <person name="Labutti K."/>
            <person name="Haridas S."/>
            <person name="Pangalinan J."/>
            <person name="Salamov A.A."/>
            <person name="Simmons B.A."/>
            <person name="Magnuson J.K."/>
            <person name="Chen J."/>
            <person name="Drula E."/>
            <person name="Henrissat B."/>
            <person name="Wiebenga A."/>
            <person name="Lubbers R.J."/>
            <person name="Gomes A.C."/>
            <person name="Makela M.R."/>
            <person name="Stajich J."/>
            <person name="Grigoriev I.V."/>
            <person name="Mortensen U.H."/>
            <person name="De Vries R.P."/>
            <person name="Baker S.E."/>
            <person name="Andersen M.R."/>
        </authorList>
    </citation>
    <scope>NUCLEOTIDE SEQUENCE [LARGE SCALE GENOMIC DNA]</scope>
    <source>
        <strain evidence="3 4">CBS 123904</strain>
    </source>
</reference>
<dbReference type="InterPro" id="IPR036770">
    <property type="entry name" value="Ankyrin_rpt-contain_sf"/>
</dbReference>
<proteinExistence type="predicted"/>
<evidence type="ECO:0000313" key="3">
    <source>
        <dbReference type="EMBL" id="KAL2827460.1"/>
    </source>
</evidence>
<keyword evidence="2" id="KW-0732">Signal</keyword>
<evidence type="ECO:0008006" key="5">
    <source>
        <dbReference type="Google" id="ProtNLM"/>
    </source>
</evidence>
<feature type="signal peptide" evidence="2">
    <location>
        <begin position="1"/>
        <end position="27"/>
    </location>
</feature>
<dbReference type="PROSITE" id="PS50088">
    <property type="entry name" value="ANK_REPEAT"/>
    <property type="match status" value="1"/>
</dbReference>
<dbReference type="PROSITE" id="PS50297">
    <property type="entry name" value="ANK_REP_REGION"/>
    <property type="match status" value="1"/>
</dbReference>
<evidence type="ECO:0000256" key="1">
    <source>
        <dbReference type="PROSITE-ProRule" id="PRU00023"/>
    </source>
</evidence>
<feature type="chain" id="PRO_5045403920" description="Ankyrin repeat-containing domain protein" evidence="2">
    <location>
        <begin position="28"/>
        <end position="172"/>
    </location>
</feature>
<keyword evidence="4" id="KW-1185">Reference proteome</keyword>
<protein>
    <recommendedName>
        <fullName evidence="5">Ankyrin repeat-containing domain protein</fullName>
    </recommendedName>
</protein>
<feature type="repeat" description="ANK" evidence="1">
    <location>
        <begin position="55"/>
        <end position="80"/>
    </location>
</feature>
<dbReference type="InterPro" id="IPR002110">
    <property type="entry name" value="Ankyrin_rpt"/>
</dbReference>
<evidence type="ECO:0000256" key="2">
    <source>
        <dbReference type="SAM" id="SignalP"/>
    </source>
</evidence>
<gene>
    <name evidence="3" type="ORF">BJY01DRAFT_255700</name>
</gene>
<keyword evidence="1" id="KW-0040">ANK repeat</keyword>